<protein>
    <submittedName>
        <fullName evidence="1">2102_t:CDS:1</fullName>
    </submittedName>
</protein>
<evidence type="ECO:0000313" key="1">
    <source>
        <dbReference type="EMBL" id="CAG8646975.1"/>
    </source>
</evidence>
<name>A0A9N9H061_9GLOM</name>
<sequence length="79" mass="9148">MRNAGSKFYQLEQLHEKKRWSTPSVSAETIRRCWFRTKIIFPRDENGISVIPSIAVESIDDVEENLPLDSNEQQAAKEL</sequence>
<dbReference type="EMBL" id="CAJVQA010006819">
    <property type="protein sequence ID" value="CAG8646975.1"/>
    <property type="molecule type" value="Genomic_DNA"/>
</dbReference>
<dbReference type="Proteomes" id="UP000789759">
    <property type="component" value="Unassembled WGS sequence"/>
</dbReference>
<organism evidence="1 2">
    <name type="scientific">Cetraspora pellucida</name>
    <dbReference type="NCBI Taxonomy" id="1433469"/>
    <lineage>
        <taxon>Eukaryota</taxon>
        <taxon>Fungi</taxon>
        <taxon>Fungi incertae sedis</taxon>
        <taxon>Mucoromycota</taxon>
        <taxon>Glomeromycotina</taxon>
        <taxon>Glomeromycetes</taxon>
        <taxon>Diversisporales</taxon>
        <taxon>Gigasporaceae</taxon>
        <taxon>Cetraspora</taxon>
    </lineage>
</organism>
<keyword evidence="2" id="KW-1185">Reference proteome</keyword>
<accession>A0A9N9H061</accession>
<dbReference type="OrthoDB" id="2394465at2759"/>
<reference evidence="1" key="1">
    <citation type="submission" date="2021-06" db="EMBL/GenBank/DDBJ databases">
        <authorList>
            <person name="Kallberg Y."/>
            <person name="Tangrot J."/>
            <person name="Rosling A."/>
        </authorList>
    </citation>
    <scope>NUCLEOTIDE SEQUENCE</scope>
    <source>
        <strain evidence="1">FL966</strain>
    </source>
</reference>
<evidence type="ECO:0000313" key="2">
    <source>
        <dbReference type="Proteomes" id="UP000789759"/>
    </source>
</evidence>
<dbReference type="AlphaFoldDB" id="A0A9N9H061"/>
<comment type="caution">
    <text evidence="1">The sequence shown here is derived from an EMBL/GenBank/DDBJ whole genome shotgun (WGS) entry which is preliminary data.</text>
</comment>
<gene>
    <name evidence="1" type="ORF">CPELLU_LOCUS9142</name>
</gene>
<proteinExistence type="predicted"/>